<dbReference type="VEuPathDB" id="ToxoDB:LOC34617634"/>
<dbReference type="GO" id="GO:0009982">
    <property type="term" value="F:pseudouridine synthase activity"/>
    <property type="evidence" value="ECO:0007669"/>
    <property type="project" value="InterPro"/>
</dbReference>
<dbReference type="EMBL" id="JROU02001859">
    <property type="protein sequence ID" value="OEH74961.1"/>
    <property type="molecule type" value="Genomic_DNA"/>
</dbReference>
<evidence type="ECO:0000259" key="4">
    <source>
        <dbReference type="PROSITE" id="PS50984"/>
    </source>
</evidence>
<dbReference type="InterPro" id="IPR020103">
    <property type="entry name" value="PsdUridine_synth_cat_dom_sf"/>
</dbReference>
<evidence type="ECO:0000256" key="2">
    <source>
        <dbReference type="ARBA" id="ARBA00023235"/>
    </source>
</evidence>
<dbReference type="Pfam" id="PF01142">
    <property type="entry name" value="TruD"/>
    <property type="match status" value="1"/>
</dbReference>
<evidence type="ECO:0000256" key="1">
    <source>
        <dbReference type="ARBA" id="ARBA00007953"/>
    </source>
</evidence>
<dbReference type="VEuPathDB" id="ToxoDB:cyc_00455"/>
<feature type="region of interest" description="Disordered" evidence="3">
    <location>
        <begin position="885"/>
        <end position="926"/>
    </location>
</feature>
<dbReference type="GO" id="GO:0003723">
    <property type="term" value="F:RNA binding"/>
    <property type="evidence" value="ECO:0007669"/>
    <property type="project" value="InterPro"/>
</dbReference>
<dbReference type="PROSITE" id="PS50984">
    <property type="entry name" value="TRUD"/>
    <property type="match status" value="1"/>
</dbReference>
<evidence type="ECO:0000313" key="6">
    <source>
        <dbReference type="Proteomes" id="UP000095192"/>
    </source>
</evidence>
<evidence type="ECO:0000256" key="3">
    <source>
        <dbReference type="SAM" id="MobiDB-lite"/>
    </source>
</evidence>
<accession>A0A1D3CUT9</accession>
<dbReference type="PANTHER" id="PTHR13326">
    <property type="entry name" value="TRNA PSEUDOURIDINE SYNTHASE D"/>
    <property type="match status" value="1"/>
</dbReference>
<dbReference type="AlphaFoldDB" id="A0A1D3CUT9"/>
<evidence type="ECO:0000313" key="5">
    <source>
        <dbReference type="EMBL" id="OEH74961.1"/>
    </source>
</evidence>
<feature type="compositionally biased region" description="Basic and acidic residues" evidence="3">
    <location>
        <begin position="897"/>
        <end position="926"/>
    </location>
</feature>
<protein>
    <recommendedName>
        <fullName evidence="4">TRUD domain-containing protein</fullName>
    </recommendedName>
</protein>
<comment type="similarity">
    <text evidence="1">Belongs to the pseudouridine synthase TruD family.</text>
</comment>
<feature type="compositionally biased region" description="Gly residues" evidence="3">
    <location>
        <begin position="121"/>
        <end position="131"/>
    </location>
</feature>
<dbReference type="SUPFAM" id="SSF55120">
    <property type="entry name" value="Pseudouridine synthase"/>
    <property type="match status" value="1"/>
</dbReference>
<gene>
    <name evidence="5" type="ORF">cyc_00455</name>
</gene>
<keyword evidence="6" id="KW-1185">Reference proteome</keyword>
<dbReference type="InterPro" id="IPR042214">
    <property type="entry name" value="TruD_catalytic"/>
</dbReference>
<dbReference type="Proteomes" id="UP000095192">
    <property type="component" value="Unassembled WGS sequence"/>
</dbReference>
<dbReference type="GO" id="GO:0001522">
    <property type="term" value="P:pseudouridine synthesis"/>
    <property type="evidence" value="ECO:0007669"/>
    <property type="project" value="InterPro"/>
</dbReference>
<dbReference type="Gene3D" id="3.30.2350.20">
    <property type="entry name" value="TruD, catalytic domain"/>
    <property type="match status" value="2"/>
</dbReference>
<feature type="region of interest" description="Disordered" evidence="3">
    <location>
        <begin position="117"/>
        <end position="140"/>
    </location>
</feature>
<feature type="region of interest" description="Disordered" evidence="3">
    <location>
        <begin position="785"/>
        <end position="809"/>
    </location>
</feature>
<dbReference type="InterPro" id="IPR011760">
    <property type="entry name" value="PsdUridine_synth_TruD_insert"/>
</dbReference>
<proteinExistence type="inferred from homology"/>
<reference evidence="5 6" key="1">
    <citation type="journal article" date="2016" name="BMC Genomics">
        <title>Comparative genomics reveals Cyclospora cayetanensis possesses coccidia-like metabolism and invasion components but unique surface antigens.</title>
        <authorList>
            <person name="Liu S."/>
            <person name="Wang L."/>
            <person name="Zheng H."/>
            <person name="Xu Z."/>
            <person name="Roellig D.M."/>
            <person name="Li N."/>
            <person name="Frace M.A."/>
            <person name="Tang K."/>
            <person name="Arrowood M.J."/>
            <person name="Moss D.M."/>
            <person name="Zhang L."/>
            <person name="Feng Y."/>
            <person name="Xiao L."/>
        </authorList>
    </citation>
    <scope>NUCLEOTIDE SEQUENCE [LARGE SCALE GENOMIC DNA]</scope>
    <source>
        <strain evidence="5 6">CHN_HEN01</strain>
    </source>
</reference>
<feature type="domain" description="TRUD" evidence="4">
    <location>
        <begin position="545"/>
        <end position="798"/>
    </location>
</feature>
<feature type="region of interest" description="Disordered" evidence="3">
    <location>
        <begin position="367"/>
        <end position="415"/>
    </location>
</feature>
<keyword evidence="2" id="KW-0413">Isomerase</keyword>
<name>A0A1D3CUT9_9EIME</name>
<organism evidence="5 6">
    <name type="scientific">Cyclospora cayetanensis</name>
    <dbReference type="NCBI Taxonomy" id="88456"/>
    <lineage>
        <taxon>Eukaryota</taxon>
        <taxon>Sar</taxon>
        <taxon>Alveolata</taxon>
        <taxon>Apicomplexa</taxon>
        <taxon>Conoidasida</taxon>
        <taxon>Coccidia</taxon>
        <taxon>Eucoccidiorida</taxon>
        <taxon>Eimeriorina</taxon>
        <taxon>Eimeriidae</taxon>
        <taxon>Cyclospora</taxon>
    </lineage>
</organism>
<dbReference type="InterPro" id="IPR001656">
    <property type="entry name" value="PsdUridine_synth_TruD"/>
</dbReference>
<comment type="caution">
    <text evidence="5">The sequence shown here is derived from an EMBL/GenBank/DDBJ whole genome shotgun (WGS) entry which is preliminary data.</text>
</comment>
<dbReference type="PANTHER" id="PTHR13326:SF24">
    <property type="entry name" value="TRUD DOMAIN-CONTAINING PROTEIN"/>
    <property type="match status" value="1"/>
</dbReference>
<dbReference type="InParanoid" id="A0A1D3CUT9"/>
<sequence>MLDAERLQWRRKEQHRLLRGEGLIGSSFTLPSASGGAAAARTTPTGTAAPSAAASALSVGDRVNIQSFVRTLAFEPRSAMNGSSLPSLVAAAAAHSRDKMDSTKSLANPLTVADADLRGGNDNGMHGGEGSLDGSRAAPVGDNSSRVADAAATAFTLPELWLLGNVAEAIQAAAAAALAALLPASRAGAPSKGCSTDAVVAEAESCDGVPTKVAAAIEAHLSVAVSSGGGSTWTVSPAGLESLYKQQRQACHNAVRRLLPFTVSSAASLTAAAACGVLAGGEASPTNVGLLQHAMTAAAELNAKAAAAPNDAGAVAAVARAAAAAPPQQLVRLTLQPQCLVFLFKRHGVSRQQLHQHRQELQEQVLEAQEAADADDEKGSLRRKRPWQAPGGSTKTLRSSQEKKNSSSGDSSSIKKCKASGGILEAAAAAAENALGSQRRFFNDASLVGTDLPQYDHDQAAPCKVRRNLSLQFIGYADEPLHLGRLKGNFFQLVIRNVRPLLGNSDDNCTTSKREGEGARAIPVSAVHALHAFVTDRMHSLSTMGFLNYYGLQRFGAQEATTAAVGACTSEAAEGTIATSSLCTNSNGSATPERDGPLLQCSRSESLEERLLEALLRGASYAEALQQLPHASLLMYLHAAQALVFNQLLSYRWRRYGCRVIPGDLVLQKPQGSLLKPECYQQSDEQGRLHATDSEAFVCAASPADLLQFGEDAESLEGVPCSRQSVPPVRVVSTAAEAAAVGIHEVVLPLLGSSSSAVPEYLKEPLEDICKTHLGLTVKDFLQPPVTGAGGRRQQQKQRGGCDNRRRPFRGIPAGRIVQLLQQEDNAATHENLRFSLPGGFRRIVAAATACSWQLAISGTAAAEPPAALLLSDVDVLKERIRAEKRNEEEQQQQRLQQDRGEDARQRGEEGEHQHGQEKQEQKTDRLAASKRLHCISLDDPLDASRIRDFRGKEPRTLALSELAAEGDPSCTSRISGGADESSIVIVDEQRKASNLSLVVRLHLPPGVYCTMALRELMHVDLPEGPVDWRGF</sequence>